<dbReference type="PANTHER" id="PTHR31642">
    <property type="entry name" value="TRICHOTHECENE 3-O-ACETYLTRANSFERASE"/>
    <property type="match status" value="1"/>
</dbReference>
<proteinExistence type="predicted"/>
<keyword evidence="4" id="KW-1185">Reference proteome</keyword>
<accession>A0AAD6H7R8</accession>
<keyword evidence="1" id="KW-0808">Transferase</keyword>
<dbReference type="EMBL" id="JAQJAE010000001">
    <property type="protein sequence ID" value="KAJ5617278.1"/>
    <property type="molecule type" value="Genomic_DNA"/>
</dbReference>
<reference evidence="3" key="2">
    <citation type="submission" date="2023-01" db="EMBL/GenBank/DDBJ databases">
        <authorList>
            <person name="Petersen C."/>
        </authorList>
    </citation>
    <scope>NUCLEOTIDE SEQUENCE</scope>
    <source>
        <strain evidence="3">IBT 12815</strain>
    </source>
</reference>
<dbReference type="Proteomes" id="UP001213799">
    <property type="component" value="Unassembled WGS sequence"/>
</dbReference>
<dbReference type="AlphaFoldDB" id="A0AAD6H7R8"/>
<comment type="caution">
    <text evidence="3">The sequence shown here is derived from an EMBL/GenBank/DDBJ whole genome shotgun (WGS) entry which is preliminary data.</text>
</comment>
<evidence type="ECO:0000313" key="4">
    <source>
        <dbReference type="Proteomes" id="UP001213799"/>
    </source>
</evidence>
<reference evidence="3" key="1">
    <citation type="journal article" date="2023" name="IMA Fungus">
        <title>Comparative genomic study of the Penicillium genus elucidates a diverse pangenome and 15 lateral gene transfer events.</title>
        <authorList>
            <person name="Petersen C."/>
            <person name="Sorensen T."/>
            <person name="Nielsen M.R."/>
            <person name="Sondergaard T.E."/>
            <person name="Sorensen J.L."/>
            <person name="Fitzpatrick D.A."/>
            <person name="Frisvad J.C."/>
            <person name="Nielsen K.L."/>
        </authorList>
    </citation>
    <scope>NUCLEOTIDE SEQUENCE</scope>
    <source>
        <strain evidence="3">IBT 12815</strain>
    </source>
</reference>
<sequence>MSLPFGLIDKDRVHVLQRMEDAMARVVSEFPFLAGMVVPFTQPNGRSNALQVRPVTATEIEECPILVTQHPTESTAVAVDGKLNTALMPFPIVYPPRNLSPVLRLKANLLENKLYLVCCFDHRVMDGSGFFRLAATFAAFCRDLNAPVPFTTAHAQETRQHIKEVASTATPQDLRWTTFPAPASENEISTDYNRMPISSPYVLDGRKIKTLRGACNLALQTFPGKYRKDLPDMSLPSSLVVSALVGICSSRARLRAFPDEPEFSSETFIVENIRKALDLRRGYMGNTIVGTQSKCDGSIPPPPEASRNIHVPESLSLVGPEDIWRICNVAQTLHEASGHLNKQHAQGMVAKMSRERDWSSFRPGWGSIFLYLIPSQHRLM</sequence>
<dbReference type="InterPro" id="IPR050317">
    <property type="entry name" value="Plant_Fungal_Acyltransferase"/>
</dbReference>
<organism evidence="3 4">
    <name type="scientific">Penicillium hordei</name>
    <dbReference type="NCBI Taxonomy" id="40994"/>
    <lineage>
        <taxon>Eukaryota</taxon>
        <taxon>Fungi</taxon>
        <taxon>Dikarya</taxon>
        <taxon>Ascomycota</taxon>
        <taxon>Pezizomycotina</taxon>
        <taxon>Eurotiomycetes</taxon>
        <taxon>Eurotiomycetidae</taxon>
        <taxon>Eurotiales</taxon>
        <taxon>Aspergillaceae</taxon>
        <taxon>Penicillium</taxon>
    </lineage>
</organism>
<protein>
    <submittedName>
        <fullName evidence="3">Uncharacterized protein</fullName>
    </submittedName>
</protein>
<dbReference type="PANTHER" id="PTHR31642:SF270">
    <property type="entry name" value="O-ACYLTRANSFERASE AUSQ"/>
    <property type="match status" value="1"/>
</dbReference>
<dbReference type="GO" id="GO:0016747">
    <property type="term" value="F:acyltransferase activity, transferring groups other than amino-acyl groups"/>
    <property type="evidence" value="ECO:0007669"/>
    <property type="project" value="TreeGrafter"/>
</dbReference>
<dbReference type="GeneID" id="81583692"/>
<keyword evidence="2" id="KW-0012">Acyltransferase</keyword>
<evidence type="ECO:0000313" key="3">
    <source>
        <dbReference type="EMBL" id="KAJ5617278.1"/>
    </source>
</evidence>
<gene>
    <name evidence="3" type="ORF">N7537_002392</name>
</gene>
<dbReference type="InterPro" id="IPR023213">
    <property type="entry name" value="CAT-like_dom_sf"/>
</dbReference>
<evidence type="ECO:0000256" key="2">
    <source>
        <dbReference type="ARBA" id="ARBA00023315"/>
    </source>
</evidence>
<name>A0AAD6H7R8_9EURO</name>
<dbReference type="Gene3D" id="3.30.559.10">
    <property type="entry name" value="Chloramphenicol acetyltransferase-like domain"/>
    <property type="match status" value="2"/>
</dbReference>
<evidence type="ECO:0000256" key="1">
    <source>
        <dbReference type="ARBA" id="ARBA00022679"/>
    </source>
</evidence>
<dbReference type="RefSeq" id="XP_056758445.1">
    <property type="nucleotide sequence ID" value="XM_056893450.1"/>
</dbReference>